<keyword evidence="2" id="KW-1185">Reference proteome</keyword>
<sequence length="219" mass="24828">MDFVTPSAFTFHHHITEESKGVYILSSDNKLNCKDSVLLNERKVIRTPEKVAKNRGLLLAKRASVDRDAAQQSFLLALFVSHGFDIKLKKLYKKGKTTAQVFVVEEISQNGELIFSESECDSSEEDMKKKRRNLDALTNNKLIELANFYCNTSLEFKKGKTSIVCVQMKRIQKLEINGKSYGFHEIAKIGMQINNTILHLMTPNGCVLSQNNTHLPISF</sequence>
<dbReference type="RefSeq" id="XP_004257803.1">
    <property type="nucleotide sequence ID" value="XM_004257755.1"/>
</dbReference>
<dbReference type="AlphaFoldDB" id="A0A0A1UBI6"/>
<dbReference type="EMBL" id="KB206479">
    <property type="protein sequence ID" value="ELP91032.1"/>
    <property type="molecule type" value="Genomic_DNA"/>
</dbReference>
<dbReference type="VEuPathDB" id="AmoebaDB:EIN_267480"/>
<name>A0A0A1UBI6_ENTIV</name>
<dbReference type="Proteomes" id="UP000014680">
    <property type="component" value="Unassembled WGS sequence"/>
</dbReference>
<dbReference type="KEGG" id="eiv:EIN_267480"/>
<accession>A0A0A1UBI6</accession>
<proteinExistence type="predicted"/>
<organism evidence="1 2">
    <name type="scientific">Entamoeba invadens IP1</name>
    <dbReference type="NCBI Taxonomy" id="370355"/>
    <lineage>
        <taxon>Eukaryota</taxon>
        <taxon>Amoebozoa</taxon>
        <taxon>Evosea</taxon>
        <taxon>Archamoebae</taxon>
        <taxon>Mastigamoebida</taxon>
        <taxon>Entamoebidae</taxon>
        <taxon>Entamoeba</taxon>
    </lineage>
</organism>
<protein>
    <submittedName>
        <fullName evidence="1">Uncharacterized protein</fullName>
    </submittedName>
</protein>
<dbReference type="GeneID" id="14889993"/>
<reference evidence="1 2" key="1">
    <citation type="submission" date="2012-10" db="EMBL/GenBank/DDBJ databases">
        <authorList>
            <person name="Zafar N."/>
            <person name="Inman J."/>
            <person name="Hall N."/>
            <person name="Lorenzi H."/>
            <person name="Caler E."/>
        </authorList>
    </citation>
    <scope>NUCLEOTIDE SEQUENCE [LARGE SCALE GENOMIC DNA]</scope>
    <source>
        <strain evidence="1 2">IP1</strain>
    </source>
</reference>
<gene>
    <name evidence="1" type="ORF">EIN_267480</name>
</gene>
<evidence type="ECO:0000313" key="1">
    <source>
        <dbReference type="EMBL" id="ELP91032.1"/>
    </source>
</evidence>
<dbReference type="OrthoDB" id="25820at2759"/>
<evidence type="ECO:0000313" key="2">
    <source>
        <dbReference type="Proteomes" id="UP000014680"/>
    </source>
</evidence>